<name>A0A561TV91_9ACTN</name>
<feature type="signal peptide" evidence="1">
    <location>
        <begin position="1"/>
        <end position="37"/>
    </location>
</feature>
<feature type="chain" id="PRO_5021848655" description="Ribosomally synthesized peptide with SipW-like signal peptide" evidence="1">
    <location>
        <begin position="38"/>
        <end position="236"/>
    </location>
</feature>
<dbReference type="EMBL" id="VIWT01000002">
    <property type="protein sequence ID" value="TWF91028.1"/>
    <property type="molecule type" value="Genomic_DNA"/>
</dbReference>
<dbReference type="RefSeq" id="WP_145908683.1">
    <property type="nucleotide sequence ID" value="NZ_BAAAMZ010000002.1"/>
</dbReference>
<reference evidence="2 3" key="1">
    <citation type="submission" date="2019-06" db="EMBL/GenBank/DDBJ databases">
        <title>Sequencing the genomes of 1000 actinobacteria strains.</title>
        <authorList>
            <person name="Klenk H.-P."/>
        </authorList>
    </citation>
    <scope>NUCLEOTIDE SEQUENCE [LARGE SCALE GENOMIC DNA]</scope>
    <source>
        <strain evidence="2 3">DSM 44826</strain>
    </source>
</reference>
<organism evidence="2 3">
    <name type="scientific">Kitasatospora viridis</name>
    <dbReference type="NCBI Taxonomy" id="281105"/>
    <lineage>
        <taxon>Bacteria</taxon>
        <taxon>Bacillati</taxon>
        <taxon>Actinomycetota</taxon>
        <taxon>Actinomycetes</taxon>
        <taxon>Kitasatosporales</taxon>
        <taxon>Streptomycetaceae</taxon>
        <taxon>Kitasatospora</taxon>
    </lineage>
</organism>
<evidence type="ECO:0000256" key="1">
    <source>
        <dbReference type="SAM" id="SignalP"/>
    </source>
</evidence>
<sequence>MMKSRRQRGRRARLFAVPLALAVALLADLGLAGTAQAADPTLTDAFDAVGTTHIGSINADVPLGPTTLTETLDLANSQVVDGTLPLPDQQVQFNALGFIPIRATTSFTQVGPVTGQLTNTGAGQNTLSSNVSYTIRLSNVQVSVFGAWIPLFVGDHCQTINPVNITAATPAGGNFTVQAGGDVTGAYTIGDFQNCAPLQLPDVFGIGSLPINALVPGTNNTLTLHLSNPSYVGSTS</sequence>
<dbReference type="AlphaFoldDB" id="A0A561TV91"/>
<dbReference type="Proteomes" id="UP000317940">
    <property type="component" value="Unassembled WGS sequence"/>
</dbReference>
<evidence type="ECO:0000313" key="2">
    <source>
        <dbReference type="EMBL" id="TWF91028.1"/>
    </source>
</evidence>
<dbReference type="OrthoDB" id="4863392at2"/>
<protein>
    <recommendedName>
        <fullName evidence="4">Ribosomally synthesized peptide with SipW-like signal peptide</fullName>
    </recommendedName>
</protein>
<comment type="caution">
    <text evidence="2">The sequence shown here is derived from an EMBL/GenBank/DDBJ whole genome shotgun (WGS) entry which is preliminary data.</text>
</comment>
<keyword evidence="3" id="KW-1185">Reference proteome</keyword>
<proteinExistence type="predicted"/>
<gene>
    <name evidence="2" type="ORF">FHX73_12140</name>
</gene>
<keyword evidence="1" id="KW-0732">Signal</keyword>
<accession>A0A561TV91</accession>
<evidence type="ECO:0008006" key="4">
    <source>
        <dbReference type="Google" id="ProtNLM"/>
    </source>
</evidence>
<evidence type="ECO:0000313" key="3">
    <source>
        <dbReference type="Proteomes" id="UP000317940"/>
    </source>
</evidence>